<dbReference type="InterPro" id="IPR032675">
    <property type="entry name" value="LRR_dom_sf"/>
</dbReference>
<feature type="chain" id="PRO_5035607808" evidence="1">
    <location>
        <begin position="21"/>
        <end position="279"/>
    </location>
</feature>
<dbReference type="OrthoDB" id="9985976at2759"/>
<proteinExistence type="predicted"/>
<keyword evidence="6" id="KW-1185">Reference proteome</keyword>
<dbReference type="EMBL" id="CAJOBA010039935">
    <property type="protein sequence ID" value="CAF4085809.1"/>
    <property type="molecule type" value="Genomic_DNA"/>
</dbReference>
<dbReference type="EMBL" id="CAJNOQ010024751">
    <property type="protein sequence ID" value="CAF1530701.1"/>
    <property type="molecule type" value="Genomic_DNA"/>
</dbReference>
<comment type="caution">
    <text evidence="3">The sequence shown here is derived from an EMBL/GenBank/DDBJ whole genome shotgun (WGS) entry which is preliminary data.</text>
</comment>
<sequence>MFCYQSSIILVVILLWKIDAECPLTISINPCSCVTHVPTVTHQASDNYRNTSIYKRSIVCEKLTNNDIINVQTKFMNLVLTSMEDRHFDALVLRNTTWKEIPSNIFGNLTFLRIQFEHNQYLSTIHPDTFRNTNEYVKHFETLNTNLSELIFSTILNQFINLIDITMLNDSIKTIPSYAFRQRKLERLWLGMGYGLTGKQPLKSIAPYAFYYLPKLYFLQIATDYLIELHKYSFALETFGESMFTFEMDFAGNGWSSNSFPLMSLTQCRSRQVFMIHQI</sequence>
<evidence type="ECO:0000313" key="4">
    <source>
        <dbReference type="EMBL" id="CAF4085809.1"/>
    </source>
</evidence>
<dbReference type="Proteomes" id="UP000663829">
    <property type="component" value="Unassembled WGS sequence"/>
</dbReference>
<name>A0A815VDP8_9BILA</name>
<evidence type="ECO:0000313" key="5">
    <source>
        <dbReference type="EMBL" id="CAF4389926.1"/>
    </source>
</evidence>
<dbReference type="AlphaFoldDB" id="A0A815VDP8"/>
<dbReference type="Proteomes" id="UP000681722">
    <property type="component" value="Unassembled WGS sequence"/>
</dbReference>
<evidence type="ECO:0000256" key="1">
    <source>
        <dbReference type="SAM" id="SignalP"/>
    </source>
</evidence>
<reference evidence="3" key="1">
    <citation type="submission" date="2021-02" db="EMBL/GenBank/DDBJ databases">
        <authorList>
            <person name="Nowell W R."/>
        </authorList>
    </citation>
    <scope>NUCLEOTIDE SEQUENCE</scope>
</reference>
<protein>
    <submittedName>
        <fullName evidence="3">Uncharacterized protein</fullName>
    </submittedName>
</protein>
<dbReference type="EMBL" id="CAJNOK010018371">
    <property type="protein sequence ID" value="CAF1280982.1"/>
    <property type="molecule type" value="Genomic_DNA"/>
</dbReference>
<organism evidence="3 6">
    <name type="scientific">Didymodactylos carnosus</name>
    <dbReference type="NCBI Taxonomy" id="1234261"/>
    <lineage>
        <taxon>Eukaryota</taxon>
        <taxon>Metazoa</taxon>
        <taxon>Spiralia</taxon>
        <taxon>Gnathifera</taxon>
        <taxon>Rotifera</taxon>
        <taxon>Eurotatoria</taxon>
        <taxon>Bdelloidea</taxon>
        <taxon>Philodinida</taxon>
        <taxon>Philodinidae</taxon>
        <taxon>Didymodactylos</taxon>
    </lineage>
</organism>
<feature type="signal peptide" evidence="1">
    <location>
        <begin position="1"/>
        <end position="20"/>
    </location>
</feature>
<evidence type="ECO:0000313" key="2">
    <source>
        <dbReference type="EMBL" id="CAF1280982.1"/>
    </source>
</evidence>
<gene>
    <name evidence="3" type="ORF">GPM918_LOCUS38034</name>
    <name evidence="2" type="ORF">OVA965_LOCUS27636</name>
    <name evidence="5" type="ORF">SRO942_LOCUS38826</name>
    <name evidence="4" type="ORF">TMI583_LOCUS28383</name>
</gene>
<keyword evidence="1" id="KW-0732">Signal</keyword>
<dbReference type="Gene3D" id="3.80.10.10">
    <property type="entry name" value="Ribonuclease Inhibitor"/>
    <property type="match status" value="1"/>
</dbReference>
<evidence type="ECO:0000313" key="6">
    <source>
        <dbReference type="Proteomes" id="UP000663829"/>
    </source>
</evidence>
<evidence type="ECO:0000313" key="3">
    <source>
        <dbReference type="EMBL" id="CAF1530701.1"/>
    </source>
</evidence>
<dbReference type="Proteomes" id="UP000677228">
    <property type="component" value="Unassembled WGS sequence"/>
</dbReference>
<dbReference type="EMBL" id="CAJOBC010090330">
    <property type="protein sequence ID" value="CAF4389926.1"/>
    <property type="molecule type" value="Genomic_DNA"/>
</dbReference>
<dbReference type="SUPFAM" id="SSF52058">
    <property type="entry name" value="L domain-like"/>
    <property type="match status" value="1"/>
</dbReference>
<accession>A0A815VDP8</accession>
<dbReference type="Proteomes" id="UP000682733">
    <property type="component" value="Unassembled WGS sequence"/>
</dbReference>